<dbReference type="Proteomes" id="UP000541444">
    <property type="component" value="Unassembled WGS sequence"/>
</dbReference>
<keyword evidence="3" id="KW-1185">Reference proteome</keyword>
<evidence type="ECO:0000313" key="2">
    <source>
        <dbReference type="EMBL" id="KAF6168090.1"/>
    </source>
</evidence>
<dbReference type="EMBL" id="JACGCM010000704">
    <property type="protein sequence ID" value="KAF6168090.1"/>
    <property type="molecule type" value="Genomic_DNA"/>
</dbReference>
<name>A0A7J7NM46_9MAGN</name>
<protein>
    <submittedName>
        <fullName evidence="2">Uncharacterized protein</fullName>
    </submittedName>
</protein>
<dbReference type="PANTHER" id="PTHR31807:SF37">
    <property type="entry name" value="HAUS AUGMIN-LIKE COMPLEX SUBUNIT 8"/>
    <property type="match status" value="1"/>
</dbReference>
<reference evidence="2 3" key="1">
    <citation type="journal article" date="2020" name="IScience">
        <title>Genome Sequencing of the Endangered Kingdonia uniflora (Circaeasteraceae, Ranunculales) Reveals Potential Mechanisms of Evolutionary Specialization.</title>
        <authorList>
            <person name="Sun Y."/>
            <person name="Deng T."/>
            <person name="Zhang A."/>
            <person name="Moore M.J."/>
            <person name="Landis J.B."/>
            <person name="Lin N."/>
            <person name="Zhang H."/>
            <person name="Zhang X."/>
            <person name="Huang J."/>
            <person name="Zhang X."/>
            <person name="Sun H."/>
            <person name="Wang H."/>
        </authorList>
    </citation>
    <scope>NUCLEOTIDE SEQUENCE [LARGE SCALE GENOMIC DNA]</scope>
    <source>
        <strain evidence="2">TB1705</strain>
        <tissue evidence="2">Leaf</tissue>
    </source>
</reference>
<dbReference type="GO" id="GO:0051225">
    <property type="term" value="P:spindle assembly"/>
    <property type="evidence" value="ECO:0007669"/>
    <property type="project" value="TreeGrafter"/>
</dbReference>
<dbReference type="OrthoDB" id="1924320at2759"/>
<proteinExistence type="inferred from homology"/>
<accession>A0A7J7NM46</accession>
<dbReference type="Pfam" id="PF04484">
    <property type="entry name" value="QWRF"/>
    <property type="match status" value="2"/>
</dbReference>
<dbReference type="InterPro" id="IPR007573">
    <property type="entry name" value="QWRF"/>
</dbReference>
<dbReference type="GO" id="GO:0008017">
    <property type="term" value="F:microtubule binding"/>
    <property type="evidence" value="ECO:0007669"/>
    <property type="project" value="TreeGrafter"/>
</dbReference>
<organism evidence="2 3">
    <name type="scientific">Kingdonia uniflora</name>
    <dbReference type="NCBI Taxonomy" id="39325"/>
    <lineage>
        <taxon>Eukaryota</taxon>
        <taxon>Viridiplantae</taxon>
        <taxon>Streptophyta</taxon>
        <taxon>Embryophyta</taxon>
        <taxon>Tracheophyta</taxon>
        <taxon>Spermatophyta</taxon>
        <taxon>Magnoliopsida</taxon>
        <taxon>Ranunculales</taxon>
        <taxon>Circaeasteraceae</taxon>
        <taxon>Kingdonia</taxon>
    </lineage>
</organism>
<dbReference type="GO" id="GO:0005880">
    <property type="term" value="C:nuclear microtubule"/>
    <property type="evidence" value="ECO:0007669"/>
    <property type="project" value="TreeGrafter"/>
</dbReference>
<dbReference type="GO" id="GO:0005737">
    <property type="term" value="C:cytoplasm"/>
    <property type="evidence" value="ECO:0007669"/>
    <property type="project" value="TreeGrafter"/>
</dbReference>
<comment type="caution">
    <text evidence="2">The sequence shown here is derived from an EMBL/GenBank/DDBJ whole genome shotgun (WGS) entry which is preliminary data.</text>
</comment>
<dbReference type="PANTHER" id="PTHR31807">
    <property type="entry name" value="AUGMIN FAMILY MEMBER"/>
    <property type="match status" value="1"/>
</dbReference>
<dbReference type="AlphaFoldDB" id="A0A7J7NM46"/>
<gene>
    <name evidence="2" type="ORF">GIB67_011475</name>
</gene>
<evidence type="ECO:0000313" key="3">
    <source>
        <dbReference type="Proteomes" id="UP000541444"/>
    </source>
</evidence>
<comment type="similarity">
    <text evidence="1">Belongs to the QWRF family.</text>
</comment>
<evidence type="ECO:0000256" key="1">
    <source>
        <dbReference type="ARBA" id="ARBA00010016"/>
    </source>
</evidence>
<sequence>MAPRVRGGYKRSRVDDYVILDGQRVGENPKFWATEKGLKDRPIVKEQMVNIKSISAVHEDFARVFGKFRARHWPKILTPTGKVYPRIVRFFYATMTLVPIQNMFIRSFRVTLDGTEYLITRERIYNILGFTPSQHITFPRCIWSSTSYLEQGKLKDFNCLMSWLWCFWLSQSKTQITGQKFPKEFIREREELKINQSSFDHKIDAELGFQRLPNYFVQERFWKKFLGETSRRVIVRIEEVSCETFGCRDPRQRPVVFLLSKEFPQESVLSIQNLAAENTINSVWNTTFELRDSVIIKRINLQQLRATEALEACILHLPVTSGTRENMDTLKKAICSAIDVMQTMASSICLLLSRAEGTNCLVSELANVTAQERALLDECGDLLASTAAVQVEEKSLRTHLMQLKQTLREEALFKGSACVILPSNASLTTTYKMSSYF</sequence>